<name>A0A382GFA9_9ZZZZ</name>
<organism evidence="1">
    <name type="scientific">marine metagenome</name>
    <dbReference type="NCBI Taxonomy" id="408172"/>
    <lineage>
        <taxon>unclassified sequences</taxon>
        <taxon>metagenomes</taxon>
        <taxon>ecological metagenomes</taxon>
    </lineage>
</organism>
<protein>
    <submittedName>
        <fullName evidence="1">Uncharacterized protein</fullName>
    </submittedName>
</protein>
<gene>
    <name evidence="1" type="ORF">METZ01_LOCUS226228</name>
</gene>
<accession>A0A382GFA9</accession>
<feature type="non-terminal residue" evidence="1">
    <location>
        <position position="1"/>
    </location>
</feature>
<reference evidence="1" key="1">
    <citation type="submission" date="2018-05" db="EMBL/GenBank/DDBJ databases">
        <authorList>
            <person name="Lanie J.A."/>
            <person name="Ng W.-L."/>
            <person name="Kazmierczak K.M."/>
            <person name="Andrzejewski T.M."/>
            <person name="Davidsen T.M."/>
            <person name="Wayne K.J."/>
            <person name="Tettelin H."/>
            <person name="Glass J.I."/>
            <person name="Rusch D."/>
            <person name="Podicherti R."/>
            <person name="Tsui H.-C.T."/>
            <person name="Winkler M.E."/>
        </authorList>
    </citation>
    <scope>NUCLEOTIDE SEQUENCE</scope>
</reference>
<proteinExistence type="predicted"/>
<evidence type="ECO:0000313" key="1">
    <source>
        <dbReference type="EMBL" id="SVB73374.1"/>
    </source>
</evidence>
<sequence length="150" mass="17497">CLTITWRIQIPPITYKEKIMNGKYCDYIGIEVKQGLEKCIEAPQFESNFWTKPAIPIIEKVGKVNYGESNYATGPMTKTIYVEDTFGSRYKISIEDLKHIKGHGWITHKEASKIDYHYDKELDDYIVNTPEYNKWLAEANAKWEAKRKLA</sequence>
<dbReference type="AlphaFoldDB" id="A0A382GFA9"/>
<dbReference type="EMBL" id="UINC01054993">
    <property type="protein sequence ID" value="SVB73374.1"/>
    <property type="molecule type" value="Genomic_DNA"/>
</dbReference>